<dbReference type="InterPro" id="IPR052462">
    <property type="entry name" value="SLIRP/GR-RBP-like"/>
</dbReference>
<dbReference type="SMART" id="SM00360">
    <property type="entry name" value="RRM"/>
    <property type="match status" value="2"/>
</dbReference>
<dbReference type="EMBL" id="SELW01000049">
    <property type="protein sequence ID" value="TID31075.1"/>
    <property type="molecule type" value="Genomic_DNA"/>
</dbReference>
<name>A0A4T0X6U1_9ASCO</name>
<accession>A0A4T0X6U1</accession>
<feature type="region of interest" description="Disordered" evidence="3">
    <location>
        <begin position="205"/>
        <end position="246"/>
    </location>
</feature>
<keyword evidence="6" id="KW-1185">Reference proteome</keyword>
<feature type="compositionally biased region" description="Low complexity" evidence="3">
    <location>
        <begin position="25"/>
        <end position="46"/>
    </location>
</feature>
<dbReference type="Proteomes" id="UP000307173">
    <property type="component" value="Unassembled WGS sequence"/>
</dbReference>
<dbReference type="AlphaFoldDB" id="A0A4T0X6U1"/>
<dbReference type="PROSITE" id="PS50102">
    <property type="entry name" value="RRM"/>
    <property type="match status" value="2"/>
</dbReference>
<protein>
    <recommendedName>
        <fullName evidence="4">RRM domain-containing protein</fullName>
    </recommendedName>
</protein>
<proteinExistence type="predicted"/>
<dbReference type="InterPro" id="IPR012677">
    <property type="entry name" value="Nucleotide-bd_a/b_plait_sf"/>
</dbReference>
<feature type="compositionally biased region" description="Gly residues" evidence="3">
    <location>
        <begin position="333"/>
        <end position="354"/>
    </location>
</feature>
<comment type="caution">
    <text evidence="5">The sequence shown here is derived from an EMBL/GenBank/DDBJ whole genome shotgun (WGS) entry which is preliminary data.</text>
</comment>
<evidence type="ECO:0000256" key="3">
    <source>
        <dbReference type="SAM" id="MobiDB-lite"/>
    </source>
</evidence>
<gene>
    <name evidence="5" type="ORF">CANINC_000319</name>
</gene>
<dbReference type="GO" id="GO:0003723">
    <property type="term" value="F:RNA binding"/>
    <property type="evidence" value="ECO:0007669"/>
    <property type="project" value="UniProtKB-UniRule"/>
</dbReference>
<dbReference type="PANTHER" id="PTHR48027">
    <property type="entry name" value="HETEROGENEOUS NUCLEAR RIBONUCLEOPROTEIN 87F-RELATED"/>
    <property type="match status" value="1"/>
</dbReference>
<sequence>MAKSDIKKSSKKSASKKQEEKATKKVASSSESESSSSESSSSSSSESESESEDEKKEEKKDSSSSESDSDSESEDEKKEEKEDSSSDSEDEKKEEKAESSSSSESSDSESEDEEKDSKKRKSEDAESTEPETKKAKTEETSDEPATLFVGRLSWNIDDNWLMREFEAYEGVLSARVINDRATGRSKGYGYVDFASKTVAEKALEEMQGKEVDGRPINVDLSTSKPKTQDRSNDRAKQYGDQKSEPSDTLFIGNLSFDSNNDNVTEFFAEYGPILGVRLPTHPETEQLKGFGYVQFGSVESAQKALEALNGEFLNNRPVRLDYSTPKPQNEGGRSFGGNRGRGGNRGGNRGGRGGFGRDRQQGGGFNRGGSGANSTPVGNFRGTKKTFD</sequence>
<evidence type="ECO:0000313" key="5">
    <source>
        <dbReference type="EMBL" id="TID31075.1"/>
    </source>
</evidence>
<feature type="compositionally biased region" description="Basic and acidic residues" evidence="3">
    <location>
        <begin position="226"/>
        <end position="245"/>
    </location>
</feature>
<feature type="domain" description="RRM" evidence="4">
    <location>
        <begin position="145"/>
        <end position="223"/>
    </location>
</feature>
<feature type="compositionally biased region" description="Basic and acidic residues" evidence="3">
    <location>
        <begin position="115"/>
        <end position="139"/>
    </location>
</feature>
<evidence type="ECO:0000256" key="2">
    <source>
        <dbReference type="PROSITE-ProRule" id="PRU00176"/>
    </source>
</evidence>
<feature type="compositionally biased region" description="Basic and acidic residues" evidence="3">
    <location>
        <begin position="75"/>
        <end position="98"/>
    </location>
</feature>
<evidence type="ECO:0000313" key="6">
    <source>
        <dbReference type="Proteomes" id="UP000307173"/>
    </source>
</evidence>
<organism evidence="5 6">
    <name type="scientific">Pichia inconspicua</name>
    <dbReference type="NCBI Taxonomy" id="52247"/>
    <lineage>
        <taxon>Eukaryota</taxon>
        <taxon>Fungi</taxon>
        <taxon>Dikarya</taxon>
        <taxon>Ascomycota</taxon>
        <taxon>Saccharomycotina</taxon>
        <taxon>Pichiomycetes</taxon>
        <taxon>Pichiales</taxon>
        <taxon>Pichiaceae</taxon>
        <taxon>Pichia</taxon>
    </lineage>
</organism>
<dbReference type="InterPro" id="IPR035979">
    <property type="entry name" value="RBD_domain_sf"/>
</dbReference>
<feature type="region of interest" description="Disordered" evidence="3">
    <location>
        <begin position="319"/>
        <end position="388"/>
    </location>
</feature>
<evidence type="ECO:0000256" key="1">
    <source>
        <dbReference type="ARBA" id="ARBA00022884"/>
    </source>
</evidence>
<dbReference type="SUPFAM" id="SSF54928">
    <property type="entry name" value="RNA-binding domain, RBD"/>
    <property type="match status" value="2"/>
</dbReference>
<dbReference type="Pfam" id="PF00076">
    <property type="entry name" value="RRM_1"/>
    <property type="match status" value="2"/>
</dbReference>
<feature type="domain" description="RRM" evidence="4">
    <location>
        <begin position="247"/>
        <end position="325"/>
    </location>
</feature>
<keyword evidence="1 2" id="KW-0694">RNA-binding</keyword>
<feature type="region of interest" description="Disordered" evidence="3">
    <location>
        <begin position="1"/>
        <end position="147"/>
    </location>
</feature>
<reference evidence="5 6" key="1">
    <citation type="journal article" date="2019" name="Front. Genet.">
        <title>Whole-Genome Sequencing of the Opportunistic Yeast Pathogen Candida inconspicua Uncovers Its Hybrid Origin.</title>
        <authorList>
            <person name="Mixao V."/>
            <person name="Hansen A.P."/>
            <person name="Saus E."/>
            <person name="Boekhout T."/>
            <person name="Lass-Florl C."/>
            <person name="Gabaldon T."/>
        </authorList>
    </citation>
    <scope>NUCLEOTIDE SEQUENCE [LARGE SCALE GENOMIC DNA]</scope>
    <source>
        <strain evidence="5 6">CBS 180</strain>
    </source>
</reference>
<dbReference type="InterPro" id="IPR000504">
    <property type="entry name" value="RRM_dom"/>
</dbReference>
<dbReference type="Gene3D" id="3.30.70.330">
    <property type="match status" value="2"/>
</dbReference>
<dbReference type="OrthoDB" id="439808at2759"/>
<evidence type="ECO:0000259" key="4">
    <source>
        <dbReference type="PROSITE" id="PS50102"/>
    </source>
</evidence>
<feature type="compositionally biased region" description="Gly residues" evidence="3">
    <location>
        <begin position="361"/>
        <end position="371"/>
    </location>
</feature>
<dbReference type="STRING" id="52247.A0A4T0X6U1"/>
<feature type="compositionally biased region" description="Basic and acidic residues" evidence="3">
    <location>
        <begin position="53"/>
        <end position="63"/>
    </location>
</feature>